<evidence type="ECO:0000256" key="8">
    <source>
        <dbReference type="ARBA" id="ARBA00023170"/>
    </source>
</evidence>
<proteinExistence type="evidence at transcript level"/>
<keyword evidence="8 10" id="KW-0675">Receptor</keyword>
<dbReference type="GO" id="GO:0005549">
    <property type="term" value="F:odorant binding"/>
    <property type="evidence" value="ECO:0007669"/>
    <property type="project" value="InterPro"/>
</dbReference>
<dbReference type="PANTHER" id="PTHR21137">
    <property type="entry name" value="ODORANT RECEPTOR"/>
    <property type="match status" value="1"/>
</dbReference>
<dbReference type="InterPro" id="IPR004117">
    <property type="entry name" value="7tm6_olfct_rcpt"/>
</dbReference>
<organism evidence="11">
    <name type="scientific">Eucryptorrhynchus scrobiculatus</name>
    <name type="common">Snout weevil</name>
    <name type="synonym">Eucryptorrhynchus chinensis</name>
    <dbReference type="NCBI Taxonomy" id="1552824"/>
    <lineage>
        <taxon>Eukaryota</taxon>
        <taxon>Metazoa</taxon>
        <taxon>Ecdysozoa</taxon>
        <taxon>Arthropoda</taxon>
        <taxon>Hexapoda</taxon>
        <taxon>Insecta</taxon>
        <taxon>Pterygota</taxon>
        <taxon>Neoptera</taxon>
        <taxon>Endopterygota</taxon>
        <taxon>Coleoptera</taxon>
        <taxon>Polyphaga</taxon>
        <taxon>Cucujiformia</taxon>
        <taxon>Curculionidae</taxon>
        <taxon>Cryptorhynchinae</taxon>
        <taxon>Eucryptorrhynchus</taxon>
    </lineage>
</organism>
<keyword evidence="3 10" id="KW-0716">Sensory transduction</keyword>
<evidence type="ECO:0000256" key="6">
    <source>
        <dbReference type="ARBA" id="ARBA00022989"/>
    </source>
</evidence>
<dbReference type="AlphaFoldDB" id="A0A8F4MWV5"/>
<evidence type="ECO:0000256" key="9">
    <source>
        <dbReference type="ARBA" id="ARBA00023224"/>
    </source>
</evidence>
<feature type="transmembrane region" description="Helical" evidence="10">
    <location>
        <begin position="261"/>
        <end position="285"/>
    </location>
</feature>
<evidence type="ECO:0000256" key="1">
    <source>
        <dbReference type="ARBA" id="ARBA00004651"/>
    </source>
</evidence>
<dbReference type="GO" id="GO:0004984">
    <property type="term" value="F:olfactory receptor activity"/>
    <property type="evidence" value="ECO:0007669"/>
    <property type="project" value="InterPro"/>
</dbReference>
<feature type="transmembrane region" description="Helical" evidence="10">
    <location>
        <begin position="66"/>
        <end position="87"/>
    </location>
</feature>
<sequence length="396" mass="46024">MDNNINILDLHIKILRYLLLWPRLSLTKYINKCLLYGYFCLSILFFTPVIWAVLYQFYVSIDDVNILLEALIAVCDIMGYMVAYVCFLKNKDLIEQIIDDISVFLQYCQANVIQDTDRLCARYTKYMLVYVSIGVTFNLSWPLMSRKYCIAEKGSVFYLRHDPCGMPTHNFYPFDASQPNVFWIVFFVEAIYVCHICFVFSIVTATILGLLMHITAQLKNCGMRIENIGKNTWGKSNEATKEEFIMCVKYHQEILMYAERIFAAFNAVVSAYVIITSFAAAIIGYQIVTAENIQDRLRYMMLLFAWGLLFFLICFHAQKVQDKSIAIANSVYNCEWNITSSDMVLKRYIIMVMIRAHRPLYFKMSYLGIISSSRFVTVMKTAYSFFTILLTVTDTN</sequence>
<accession>A0A8F4MWV5</accession>
<keyword evidence="2" id="KW-1003">Cell membrane</keyword>
<comment type="caution">
    <text evidence="10">Lacks conserved residue(s) required for the propagation of feature annotation.</text>
</comment>
<dbReference type="GO" id="GO:0007165">
    <property type="term" value="P:signal transduction"/>
    <property type="evidence" value="ECO:0007669"/>
    <property type="project" value="UniProtKB-KW"/>
</dbReference>
<keyword evidence="5 10" id="KW-0552">Olfaction</keyword>
<comment type="similarity">
    <text evidence="10">Belongs to the insect chemoreceptor superfamily. Heteromeric odorant receptor channel (TC 1.A.69) family.</text>
</comment>
<keyword evidence="4 10" id="KW-0812">Transmembrane</keyword>
<keyword evidence="6 10" id="KW-1133">Transmembrane helix</keyword>
<feature type="transmembrane region" description="Helical" evidence="10">
    <location>
        <begin position="126"/>
        <end position="144"/>
    </location>
</feature>
<reference evidence="11" key="1">
    <citation type="submission" date="2020-12" db="EMBL/GenBank/DDBJ databases">
        <authorList>
            <person name="Wen X."/>
        </authorList>
    </citation>
    <scope>NUCLEOTIDE SEQUENCE</scope>
</reference>
<evidence type="ECO:0000256" key="10">
    <source>
        <dbReference type="RuleBase" id="RU351113"/>
    </source>
</evidence>
<keyword evidence="7 10" id="KW-0472">Membrane</keyword>
<evidence type="ECO:0000313" key="11">
    <source>
        <dbReference type="EMBL" id="QXE93203.1"/>
    </source>
</evidence>
<dbReference type="PANTHER" id="PTHR21137:SF35">
    <property type="entry name" value="ODORANT RECEPTOR 19A-RELATED"/>
    <property type="match status" value="1"/>
</dbReference>
<feature type="transmembrane region" description="Helical" evidence="10">
    <location>
        <begin position="297"/>
        <end position="315"/>
    </location>
</feature>
<evidence type="ECO:0000256" key="2">
    <source>
        <dbReference type="ARBA" id="ARBA00022475"/>
    </source>
</evidence>
<dbReference type="GO" id="GO:0005886">
    <property type="term" value="C:plasma membrane"/>
    <property type="evidence" value="ECO:0007669"/>
    <property type="project" value="UniProtKB-SubCell"/>
</dbReference>
<keyword evidence="9 10" id="KW-0807">Transducer</keyword>
<dbReference type="Pfam" id="PF02949">
    <property type="entry name" value="7tm_6"/>
    <property type="match status" value="1"/>
</dbReference>
<protein>
    <recommendedName>
        <fullName evidence="10">Odorant receptor</fullName>
    </recommendedName>
</protein>
<comment type="subcellular location">
    <subcellularLocation>
        <location evidence="1 10">Cell membrane</location>
        <topology evidence="1 10">Multi-pass membrane protein</topology>
    </subcellularLocation>
</comment>
<evidence type="ECO:0000256" key="3">
    <source>
        <dbReference type="ARBA" id="ARBA00022606"/>
    </source>
</evidence>
<evidence type="ECO:0000256" key="7">
    <source>
        <dbReference type="ARBA" id="ARBA00023136"/>
    </source>
</evidence>
<feature type="transmembrane region" description="Helical" evidence="10">
    <location>
        <begin position="33"/>
        <end position="54"/>
    </location>
</feature>
<evidence type="ECO:0000256" key="4">
    <source>
        <dbReference type="ARBA" id="ARBA00022692"/>
    </source>
</evidence>
<name>A0A8F4MWV5_EUCSC</name>
<dbReference type="EMBL" id="MW419338">
    <property type="protein sequence ID" value="QXE93203.1"/>
    <property type="molecule type" value="mRNA"/>
</dbReference>
<feature type="transmembrane region" description="Helical" evidence="10">
    <location>
        <begin position="181"/>
        <end position="214"/>
    </location>
</feature>
<evidence type="ECO:0000256" key="5">
    <source>
        <dbReference type="ARBA" id="ARBA00022725"/>
    </source>
</evidence>